<comment type="caution">
    <text evidence="12">The sequence shown here is derived from an EMBL/GenBank/DDBJ whole genome shotgun (WGS) entry which is preliminary data.</text>
</comment>
<evidence type="ECO:0000313" key="13">
    <source>
        <dbReference type="Proteomes" id="UP000078503"/>
    </source>
</evidence>
<comment type="subcellular location">
    <subcellularLocation>
        <location evidence="1">Membrane</location>
        <topology evidence="1">Multi-pass membrane protein</topology>
    </subcellularLocation>
</comment>
<dbReference type="Gene3D" id="1.20.1540.10">
    <property type="entry name" value="Rhomboid-like"/>
    <property type="match status" value="1"/>
</dbReference>
<feature type="domain" description="Peptidase S54 GlpG peptidase N-terminal" evidence="11">
    <location>
        <begin position="1"/>
        <end position="86"/>
    </location>
</feature>
<keyword evidence="7 9" id="KW-1133">Transmembrane helix</keyword>
<keyword evidence="3" id="KW-1003">Cell membrane</keyword>
<feature type="transmembrane region" description="Helical" evidence="9">
    <location>
        <begin position="201"/>
        <end position="220"/>
    </location>
</feature>
<dbReference type="NCBIfam" id="TIGR04239">
    <property type="entry name" value="rhombo_GlpG"/>
    <property type="match status" value="1"/>
</dbReference>
<keyword evidence="12" id="KW-0645">Protease</keyword>
<dbReference type="Proteomes" id="UP000078503">
    <property type="component" value="Unassembled WGS sequence"/>
</dbReference>
<comment type="similarity">
    <text evidence="2">Belongs to the peptidase S54 family.</text>
</comment>
<feature type="transmembrane region" description="Helical" evidence="9">
    <location>
        <begin position="177"/>
        <end position="195"/>
    </location>
</feature>
<gene>
    <name evidence="12" type="ORF">A3K86_08430</name>
</gene>
<evidence type="ECO:0000256" key="5">
    <source>
        <dbReference type="ARBA" id="ARBA00022692"/>
    </source>
</evidence>
<dbReference type="InterPro" id="IPR035952">
    <property type="entry name" value="Rhomboid-like_sf"/>
</dbReference>
<feature type="transmembrane region" description="Helical" evidence="9">
    <location>
        <begin position="145"/>
        <end position="165"/>
    </location>
</feature>
<evidence type="ECO:0000256" key="9">
    <source>
        <dbReference type="SAM" id="Phobius"/>
    </source>
</evidence>
<dbReference type="STRING" id="858640.A3K86_08430"/>
<evidence type="ECO:0000256" key="8">
    <source>
        <dbReference type="ARBA" id="ARBA00023136"/>
    </source>
</evidence>
<dbReference type="PANTHER" id="PTHR43731">
    <property type="entry name" value="RHOMBOID PROTEASE"/>
    <property type="match status" value="1"/>
</dbReference>
<evidence type="ECO:0000256" key="2">
    <source>
        <dbReference type="ARBA" id="ARBA00009045"/>
    </source>
</evidence>
<evidence type="ECO:0000313" key="12">
    <source>
        <dbReference type="EMBL" id="OAN16953.1"/>
    </source>
</evidence>
<dbReference type="EMBL" id="LVHF01000015">
    <property type="protein sequence ID" value="OAN16953.1"/>
    <property type="molecule type" value="Genomic_DNA"/>
</dbReference>
<evidence type="ECO:0000256" key="1">
    <source>
        <dbReference type="ARBA" id="ARBA00004141"/>
    </source>
</evidence>
<evidence type="ECO:0000259" key="10">
    <source>
        <dbReference type="Pfam" id="PF01694"/>
    </source>
</evidence>
<dbReference type="GO" id="GO:0004252">
    <property type="term" value="F:serine-type endopeptidase activity"/>
    <property type="evidence" value="ECO:0007669"/>
    <property type="project" value="InterPro"/>
</dbReference>
<dbReference type="InterPro" id="IPR023662">
    <property type="entry name" value="Rhomboid_protease_GlpG"/>
</dbReference>
<dbReference type="SUPFAM" id="SSF144091">
    <property type="entry name" value="Rhomboid-like"/>
    <property type="match status" value="1"/>
</dbReference>
<evidence type="ECO:0000259" key="11">
    <source>
        <dbReference type="Pfam" id="PF12122"/>
    </source>
</evidence>
<dbReference type="InterPro" id="IPR038236">
    <property type="entry name" value="GlpG_N_sf"/>
</dbReference>
<dbReference type="InterPro" id="IPR022764">
    <property type="entry name" value="Peptidase_S54_rhomboid_dom"/>
</dbReference>
<dbReference type="OrthoDB" id="9778341at2"/>
<evidence type="ECO:0000256" key="6">
    <source>
        <dbReference type="ARBA" id="ARBA00022801"/>
    </source>
</evidence>
<reference evidence="12 13" key="1">
    <citation type="submission" date="2016-03" db="EMBL/GenBank/DDBJ databases">
        <title>Photobacterium proteolyticum sp. nov. a protease producing bacterium isolated from ocean sediments of Laizhou Bay.</title>
        <authorList>
            <person name="Li Y."/>
        </authorList>
    </citation>
    <scope>NUCLEOTIDE SEQUENCE [LARGE SCALE GENOMIC DNA]</scope>
    <source>
        <strain evidence="12 13">R-40508</strain>
    </source>
</reference>
<keyword evidence="6" id="KW-0378">Hydrolase</keyword>
<feature type="transmembrane region" description="Helical" evidence="9">
    <location>
        <begin position="232"/>
        <end position="249"/>
    </location>
</feature>
<keyword evidence="5 9" id="KW-0812">Transmembrane</keyword>
<sequence length="281" mass="31508">MHRLVGLPNPRLAQAFIDYMASRGIHIQMMSEPEGVFALWLADSQHLVEVEAELTAFLANPGAKRYSAASWEVAESRTAKFNYQSPSLLKMVKMQAGPFSLAIMVVVIAIYALWLLGFELPIFSWAHFPTMHGDQWELWRYFSHALIHFSTLHIVFNCLWWWILGGQIEQHSGSGKLLQIFLFSALISGFAQFWLHGPNFGGLSGVVYALMGYVWWLGWLAPERGLTIPKPYVAFMLAWLVIGFAEPFGMSIANMAHLFGLVSGCALGFIDAKRPPLKASS</sequence>
<dbReference type="Gene3D" id="3.30.70.2350">
    <property type="match status" value="1"/>
</dbReference>
<feature type="domain" description="Peptidase S54 rhomboid" evidence="10">
    <location>
        <begin position="136"/>
        <end position="273"/>
    </location>
</feature>
<name>A0A178KJK0_9GAMM</name>
<feature type="transmembrane region" description="Helical" evidence="9">
    <location>
        <begin position="99"/>
        <end position="125"/>
    </location>
</feature>
<organism evidence="12 13">
    <name type="scientific">Photobacterium jeanii</name>
    <dbReference type="NCBI Taxonomy" id="858640"/>
    <lineage>
        <taxon>Bacteria</taxon>
        <taxon>Pseudomonadati</taxon>
        <taxon>Pseudomonadota</taxon>
        <taxon>Gammaproteobacteria</taxon>
        <taxon>Vibrionales</taxon>
        <taxon>Vibrionaceae</taxon>
        <taxon>Photobacterium</taxon>
    </lineage>
</organism>
<dbReference type="Pfam" id="PF12122">
    <property type="entry name" value="Rhomboid_N"/>
    <property type="match status" value="1"/>
</dbReference>
<evidence type="ECO:0000256" key="3">
    <source>
        <dbReference type="ARBA" id="ARBA00022475"/>
    </source>
</evidence>
<dbReference type="GO" id="GO:0006508">
    <property type="term" value="P:proteolysis"/>
    <property type="evidence" value="ECO:0007669"/>
    <property type="project" value="UniProtKB-KW"/>
</dbReference>
<evidence type="ECO:0000256" key="4">
    <source>
        <dbReference type="ARBA" id="ARBA00022519"/>
    </source>
</evidence>
<dbReference type="InterPro" id="IPR050925">
    <property type="entry name" value="Rhomboid_protease_S54"/>
</dbReference>
<accession>A0A178KJK0</accession>
<evidence type="ECO:0000256" key="7">
    <source>
        <dbReference type="ARBA" id="ARBA00022989"/>
    </source>
</evidence>
<dbReference type="RefSeq" id="WP_068330461.1">
    <property type="nucleotide sequence ID" value="NZ_LVHF01000015.1"/>
</dbReference>
<protein>
    <submittedName>
        <fullName evidence="12">Rhomboid family intramembrane serine protease GlpG</fullName>
    </submittedName>
</protein>
<dbReference type="PANTHER" id="PTHR43731:SF14">
    <property type="entry name" value="PRESENILIN-ASSOCIATED RHOMBOID-LIKE PROTEIN, MITOCHONDRIAL"/>
    <property type="match status" value="1"/>
</dbReference>
<keyword evidence="4" id="KW-0997">Cell inner membrane</keyword>
<dbReference type="GO" id="GO:0016020">
    <property type="term" value="C:membrane"/>
    <property type="evidence" value="ECO:0007669"/>
    <property type="project" value="UniProtKB-SubCell"/>
</dbReference>
<keyword evidence="8 9" id="KW-0472">Membrane</keyword>
<keyword evidence="13" id="KW-1185">Reference proteome</keyword>
<dbReference type="InterPro" id="IPR022732">
    <property type="entry name" value="Peptidase_S54_GlpG_N"/>
</dbReference>
<dbReference type="AlphaFoldDB" id="A0A178KJK0"/>
<dbReference type="Pfam" id="PF01694">
    <property type="entry name" value="Rhomboid"/>
    <property type="match status" value="1"/>
</dbReference>
<proteinExistence type="inferred from homology"/>